<proteinExistence type="predicted"/>
<protein>
    <submittedName>
        <fullName evidence="1">Uncharacterized protein</fullName>
    </submittedName>
</protein>
<sequence length="61" mass="7177">MNTDDLRAHWARPENAEWVKRKVDEAPPLTTEQRVALYELLRPVRQRRAAQQRRALRQGGA</sequence>
<gene>
    <name evidence="1" type="ORF">NCTC1542_04586</name>
</gene>
<reference evidence="1 2" key="1">
    <citation type="submission" date="2018-06" db="EMBL/GenBank/DDBJ databases">
        <authorList>
            <consortium name="Pathogen Informatics"/>
            <person name="Doyle S."/>
        </authorList>
    </citation>
    <scope>NUCLEOTIDE SEQUENCE [LARGE SCALE GENOMIC DNA]</scope>
    <source>
        <strain evidence="1 2">NCTC1542</strain>
    </source>
</reference>
<dbReference type="EMBL" id="UGQY01000004">
    <property type="protein sequence ID" value="SUA03106.1"/>
    <property type="molecule type" value="Genomic_DNA"/>
</dbReference>
<accession>A0A378UXY7</accession>
<dbReference type="AlphaFoldDB" id="A0A378UXY7"/>
<evidence type="ECO:0000313" key="1">
    <source>
        <dbReference type="EMBL" id="SUA03106.1"/>
    </source>
</evidence>
<organism evidence="1 2">
    <name type="scientific">Mycolicibacterium fortuitum</name>
    <name type="common">Mycobacterium fortuitum</name>
    <dbReference type="NCBI Taxonomy" id="1766"/>
    <lineage>
        <taxon>Bacteria</taxon>
        <taxon>Bacillati</taxon>
        <taxon>Actinomycetota</taxon>
        <taxon>Actinomycetes</taxon>
        <taxon>Mycobacteriales</taxon>
        <taxon>Mycobacteriaceae</taxon>
        <taxon>Mycolicibacterium</taxon>
    </lineage>
</organism>
<evidence type="ECO:0000313" key="2">
    <source>
        <dbReference type="Proteomes" id="UP000255389"/>
    </source>
</evidence>
<dbReference type="Proteomes" id="UP000255389">
    <property type="component" value="Unassembled WGS sequence"/>
</dbReference>
<name>A0A378UXY7_MYCFO</name>